<organism evidence="2 3">
    <name type="scientific">Marinibaculum pumilum</name>
    <dbReference type="NCBI Taxonomy" id="1766165"/>
    <lineage>
        <taxon>Bacteria</taxon>
        <taxon>Pseudomonadati</taxon>
        <taxon>Pseudomonadota</taxon>
        <taxon>Alphaproteobacteria</taxon>
        <taxon>Rhodospirillales</taxon>
        <taxon>Rhodospirillaceae</taxon>
        <taxon>Marinibaculum</taxon>
    </lineage>
</organism>
<keyword evidence="3" id="KW-1185">Reference proteome</keyword>
<sequence length="578" mass="63474">MSAENAASDKTVLLHGGTVRTMVPDAGPAAAILLRDGRVAATGTAESLRRSLDAPCREVALEGRTVLPGLIDSHPHLLHYGTLQAPLVDLADATCHAEIVERIAARAAEVPAGDWIMCSPVGEGHYFVARSWRDLAEGRLPDRAVLDRATAAHPVMIQAWAPVTPNVIAFNSAALARLEIGPETADRIGDVWIEKDRDGRPTGLLTGSLTNYFCNDAFGQEIWRRIPFLQAELMLPATERAMHDYNAQGVTAVYENHMMDPPLLDVYRRLRREDRLTLRVMLAQEAESYGMPWSRPRAPAEFVHRIEESAGQVQLTDPLLRFDGVTFTRDGSCWPGGMQMKEPYLGPYGEMTSGRAYIAPERAEQAMRLCAGLGMRLNTIALGTAAQEQNLAQLEAVAADADIGSLDWLLVHAMFVEPEQARRYARLGMNVTTCPSFVYGKGELFRRRMKENVLADLLPLRRFLDNGMTVACGSDWGPKNAFRQIEISLTHAFGGSDRNNLGPAQRITREEALAMWTRDAARLLRWQGIGALAPGDHADLIVVDRDPLTCPVEQIGGTRVDLTLLGGEPVYRSGGLPF</sequence>
<reference evidence="3" key="1">
    <citation type="journal article" date="2019" name="Int. J. Syst. Evol. Microbiol.">
        <title>The Global Catalogue of Microorganisms (GCM) 10K type strain sequencing project: providing services to taxonomists for standard genome sequencing and annotation.</title>
        <authorList>
            <consortium name="The Broad Institute Genomics Platform"/>
            <consortium name="The Broad Institute Genome Sequencing Center for Infectious Disease"/>
            <person name="Wu L."/>
            <person name="Ma J."/>
        </authorList>
    </citation>
    <scope>NUCLEOTIDE SEQUENCE [LARGE SCALE GENOMIC DNA]</scope>
    <source>
        <strain evidence="3">KCTC 42964</strain>
    </source>
</reference>
<accession>A0ABV7L020</accession>
<dbReference type="SUPFAM" id="SSF51338">
    <property type="entry name" value="Composite domain of metallo-dependent hydrolases"/>
    <property type="match status" value="1"/>
</dbReference>
<dbReference type="InterPro" id="IPR032466">
    <property type="entry name" value="Metal_Hydrolase"/>
</dbReference>
<gene>
    <name evidence="2" type="ORF">ACFOGJ_10165</name>
</gene>
<evidence type="ECO:0000313" key="2">
    <source>
        <dbReference type="EMBL" id="MFC3227597.1"/>
    </source>
</evidence>
<dbReference type="Gene3D" id="3.20.20.140">
    <property type="entry name" value="Metal-dependent hydrolases"/>
    <property type="match status" value="1"/>
</dbReference>
<keyword evidence="2" id="KW-0378">Hydrolase</keyword>
<dbReference type="PANTHER" id="PTHR22642">
    <property type="entry name" value="IMIDAZOLONEPROPIONASE"/>
    <property type="match status" value="1"/>
</dbReference>
<protein>
    <submittedName>
        <fullName evidence="2">Amidohydrolase</fullName>
        <ecNumber evidence="2">3.5.-.-</ecNumber>
    </submittedName>
</protein>
<comment type="caution">
    <text evidence="2">The sequence shown here is derived from an EMBL/GenBank/DDBJ whole genome shotgun (WGS) entry which is preliminary data.</text>
</comment>
<feature type="domain" description="Amidohydrolase 3" evidence="1">
    <location>
        <begin position="58"/>
        <end position="571"/>
    </location>
</feature>
<dbReference type="Proteomes" id="UP001595528">
    <property type="component" value="Unassembled WGS sequence"/>
</dbReference>
<proteinExistence type="predicted"/>
<dbReference type="Gene3D" id="3.10.310.70">
    <property type="match status" value="1"/>
</dbReference>
<dbReference type="RefSeq" id="WP_379899890.1">
    <property type="nucleotide sequence ID" value="NZ_JBHRTR010000024.1"/>
</dbReference>
<dbReference type="SUPFAM" id="SSF51556">
    <property type="entry name" value="Metallo-dependent hydrolases"/>
    <property type="match status" value="1"/>
</dbReference>
<name>A0ABV7L020_9PROT</name>
<evidence type="ECO:0000313" key="3">
    <source>
        <dbReference type="Proteomes" id="UP001595528"/>
    </source>
</evidence>
<dbReference type="InterPro" id="IPR013108">
    <property type="entry name" value="Amidohydro_3"/>
</dbReference>
<dbReference type="GO" id="GO:0016787">
    <property type="term" value="F:hydrolase activity"/>
    <property type="evidence" value="ECO:0007669"/>
    <property type="project" value="UniProtKB-KW"/>
</dbReference>
<dbReference type="EC" id="3.5.-.-" evidence="2"/>
<dbReference type="Gene3D" id="2.30.40.10">
    <property type="entry name" value="Urease, subunit C, domain 1"/>
    <property type="match status" value="1"/>
</dbReference>
<dbReference type="PANTHER" id="PTHR22642:SF2">
    <property type="entry name" value="PROTEIN LONG AFTER FAR-RED 3"/>
    <property type="match status" value="1"/>
</dbReference>
<dbReference type="EMBL" id="JBHRTR010000024">
    <property type="protein sequence ID" value="MFC3227597.1"/>
    <property type="molecule type" value="Genomic_DNA"/>
</dbReference>
<dbReference type="InterPro" id="IPR011059">
    <property type="entry name" value="Metal-dep_hydrolase_composite"/>
</dbReference>
<evidence type="ECO:0000259" key="1">
    <source>
        <dbReference type="Pfam" id="PF07969"/>
    </source>
</evidence>
<dbReference type="Pfam" id="PF07969">
    <property type="entry name" value="Amidohydro_3"/>
    <property type="match status" value="1"/>
</dbReference>